<dbReference type="InterPro" id="IPR000387">
    <property type="entry name" value="Tyr_Pase_dom"/>
</dbReference>
<sequence length="229" mass="26406">IDPGQQFSWEHSKLEYNKAKNRYANVIAYDHSRVILHTIDGIQGSDYINANYLDGYRKQNAYIATQGPLPNTFADFWRMIWETNSACIVMMTKLEERNRLKCDQYWPTRGAEVYGSIQVTLTDFIELSSYSIRTFTVAWIGHPEKREVRHCQFTAWPDHGILEHATSFLMFVRRVKVLNLPDAGPIVVHCSAGVGRTGCFVVIDALLERLKHEKTIDIYGHVTLLRAQR</sequence>
<reference evidence="7" key="1">
    <citation type="submission" date="2021-02" db="EMBL/GenBank/DDBJ databases">
        <authorList>
            <person name="Nowell W R."/>
        </authorList>
    </citation>
    <scope>NUCLEOTIDE SEQUENCE</scope>
</reference>
<dbReference type="EMBL" id="CAJOBJ010334845">
    <property type="protein sequence ID" value="CAF5187586.1"/>
    <property type="molecule type" value="Genomic_DNA"/>
</dbReference>
<gene>
    <name evidence="7" type="ORF">BYL167_LOCUS63099</name>
    <name evidence="8" type="ORF">GIL414_LOCUS71703</name>
</gene>
<dbReference type="AlphaFoldDB" id="A0A8S3EZY5"/>
<dbReference type="SMART" id="SM00404">
    <property type="entry name" value="PTPc_motif"/>
    <property type="match status" value="1"/>
</dbReference>
<evidence type="ECO:0000256" key="4">
    <source>
        <dbReference type="ARBA" id="ARBA00051722"/>
    </source>
</evidence>
<evidence type="ECO:0000259" key="5">
    <source>
        <dbReference type="PROSITE" id="PS50055"/>
    </source>
</evidence>
<feature type="non-terminal residue" evidence="7">
    <location>
        <position position="229"/>
    </location>
</feature>
<name>A0A8S3EZY5_9BILA</name>
<dbReference type="PROSITE" id="PS50055">
    <property type="entry name" value="TYR_PHOSPHATASE_PTP"/>
    <property type="match status" value="1"/>
</dbReference>
<evidence type="ECO:0000313" key="8">
    <source>
        <dbReference type="EMBL" id="CAF5187586.1"/>
    </source>
</evidence>
<dbReference type="FunFam" id="3.90.190.10:FF:000102">
    <property type="entry name" value="Receptor-type tyrosine-protein phosphatase"/>
    <property type="match status" value="1"/>
</dbReference>
<dbReference type="PANTHER" id="PTHR19134">
    <property type="entry name" value="RECEPTOR-TYPE TYROSINE-PROTEIN PHOSPHATASE"/>
    <property type="match status" value="1"/>
</dbReference>
<dbReference type="EC" id="3.1.3.48" evidence="1"/>
<dbReference type="InterPro" id="IPR029021">
    <property type="entry name" value="Prot-tyrosine_phosphatase-like"/>
</dbReference>
<feature type="non-terminal residue" evidence="7">
    <location>
        <position position="1"/>
    </location>
</feature>
<dbReference type="PRINTS" id="PR00700">
    <property type="entry name" value="PRTYPHPHTASE"/>
</dbReference>
<feature type="domain" description="Tyrosine specific protein phosphatases" evidence="6">
    <location>
        <begin position="166"/>
        <end position="229"/>
    </location>
</feature>
<dbReference type="PROSITE" id="PS50056">
    <property type="entry name" value="TYR_PHOSPHATASE_2"/>
    <property type="match status" value="1"/>
</dbReference>
<proteinExistence type="predicted"/>
<dbReference type="GO" id="GO:0004725">
    <property type="term" value="F:protein tyrosine phosphatase activity"/>
    <property type="evidence" value="ECO:0007669"/>
    <property type="project" value="UniProtKB-EC"/>
</dbReference>
<comment type="caution">
    <text evidence="7">The sequence shown here is derived from an EMBL/GenBank/DDBJ whole genome shotgun (WGS) entry which is preliminary data.</text>
</comment>
<dbReference type="Proteomes" id="UP000681967">
    <property type="component" value="Unassembled WGS sequence"/>
</dbReference>
<accession>A0A8S3EZY5</accession>
<evidence type="ECO:0000256" key="1">
    <source>
        <dbReference type="ARBA" id="ARBA00013064"/>
    </source>
</evidence>
<dbReference type="SUPFAM" id="SSF52799">
    <property type="entry name" value="(Phosphotyrosine protein) phosphatases II"/>
    <property type="match status" value="1"/>
</dbReference>
<evidence type="ECO:0000259" key="6">
    <source>
        <dbReference type="PROSITE" id="PS50056"/>
    </source>
</evidence>
<dbReference type="InterPro" id="IPR003595">
    <property type="entry name" value="Tyr_Pase_cat"/>
</dbReference>
<dbReference type="Pfam" id="PF00102">
    <property type="entry name" value="Y_phosphatase"/>
    <property type="match status" value="1"/>
</dbReference>
<evidence type="ECO:0000313" key="7">
    <source>
        <dbReference type="EMBL" id="CAF5090503.1"/>
    </source>
</evidence>
<dbReference type="PANTHER" id="PTHR19134:SF531">
    <property type="entry name" value="TYROSINE-PROTEIN PHOSPHATASE LAR"/>
    <property type="match status" value="1"/>
</dbReference>
<keyword evidence="2" id="KW-0378">Hydrolase</keyword>
<evidence type="ECO:0000256" key="2">
    <source>
        <dbReference type="ARBA" id="ARBA00022801"/>
    </source>
</evidence>
<dbReference type="Gene3D" id="3.90.190.10">
    <property type="entry name" value="Protein tyrosine phosphatase superfamily"/>
    <property type="match status" value="1"/>
</dbReference>
<dbReference type="InterPro" id="IPR016130">
    <property type="entry name" value="Tyr_Pase_AS"/>
</dbReference>
<dbReference type="Proteomes" id="UP000681720">
    <property type="component" value="Unassembled WGS sequence"/>
</dbReference>
<evidence type="ECO:0000256" key="3">
    <source>
        <dbReference type="ARBA" id="ARBA00022912"/>
    </source>
</evidence>
<keyword evidence="3" id="KW-0904">Protein phosphatase</keyword>
<evidence type="ECO:0000313" key="9">
    <source>
        <dbReference type="Proteomes" id="UP000681967"/>
    </source>
</evidence>
<comment type="catalytic activity">
    <reaction evidence="4">
        <text>O-phospho-L-tyrosyl-[protein] + H2O = L-tyrosyl-[protein] + phosphate</text>
        <dbReference type="Rhea" id="RHEA:10684"/>
        <dbReference type="Rhea" id="RHEA-COMP:10136"/>
        <dbReference type="Rhea" id="RHEA-COMP:20101"/>
        <dbReference type="ChEBI" id="CHEBI:15377"/>
        <dbReference type="ChEBI" id="CHEBI:43474"/>
        <dbReference type="ChEBI" id="CHEBI:46858"/>
        <dbReference type="ChEBI" id="CHEBI:61978"/>
        <dbReference type="EC" id="3.1.3.48"/>
    </reaction>
</comment>
<dbReference type="PROSITE" id="PS00383">
    <property type="entry name" value="TYR_PHOSPHATASE_1"/>
    <property type="match status" value="1"/>
</dbReference>
<organism evidence="7 9">
    <name type="scientific">Rotaria magnacalcarata</name>
    <dbReference type="NCBI Taxonomy" id="392030"/>
    <lineage>
        <taxon>Eukaryota</taxon>
        <taxon>Metazoa</taxon>
        <taxon>Spiralia</taxon>
        <taxon>Gnathifera</taxon>
        <taxon>Rotifera</taxon>
        <taxon>Eurotatoria</taxon>
        <taxon>Bdelloidea</taxon>
        <taxon>Philodinida</taxon>
        <taxon>Philodinidae</taxon>
        <taxon>Rotaria</taxon>
    </lineage>
</organism>
<protein>
    <recommendedName>
        <fullName evidence="1">protein-tyrosine-phosphatase</fullName>
        <ecNumber evidence="1">3.1.3.48</ecNumber>
    </recommendedName>
</protein>
<dbReference type="InterPro" id="IPR050348">
    <property type="entry name" value="Protein-Tyr_Phosphatase"/>
</dbReference>
<dbReference type="InterPro" id="IPR000242">
    <property type="entry name" value="PTP_cat"/>
</dbReference>
<feature type="domain" description="Tyrosine-protein phosphatase" evidence="5">
    <location>
        <begin position="1"/>
        <end position="229"/>
    </location>
</feature>
<dbReference type="EMBL" id="CAJOBH010235952">
    <property type="protein sequence ID" value="CAF5090503.1"/>
    <property type="molecule type" value="Genomic_DNA"/>
</dbReference>
<dbReference type="SMART" id="SM00194">
    <property type="entry name" value="PTPc"/>
    <property type="match status" value="1"/>
</dbReference>